<feature type="transmembrane region" description="Helical" evidence="13">
    <location>
        <begin position="268"/>
        <end position="290"/>
    </location>
</feature>
<evidence type="ECO:0000256" key="10">
    <source>
        <dbReference type="ARBA" id="ARBA00023224"/>
    </source>
</evidence>
<keyword evidence="6 13" id="KW-1133">Transmembrane helix</keyword>
<protein>
    <recommendedName>
        <fullName evidence="12">Taste receptor type 2</fullName>
    </recommendedName>
</protein>
<keyword evidence="9 12" id="KW-0675">Receptor</keyword>
<organism evidence="14 15">
    <name type="scientific">Indicator maculatus</name>
    <name type="common">spotted honeyguide</name>
    <dbReference type="NCBI Taxonomy" id="545262"/>
    <lineage>
        <taxon>Eukaryota</taxon>
        <taxon>Metazoa</taxon>
        <taxon>Chordata</taxon>
        <taxon>Craniata</taxon>
        <taxon>Vertebrata</taxon>
        <taxon>Euteleostomi</taxon>
        <taxon>Archelosauria</taxon>
        <taxon>Archosauria</taxon>
        <taxon>Dinosauria</taxon>
        <taxon>Saurischia</taxon>
        <taxon>Theropoda</taxon>
        <taxon>Coelurosauria</taxon>
        <taxon>Aves</taxon>
        <taxon>Neognathae</taxon>
        <taxon>Neoaves</taxon>
        <taxon>Telluraves</taxon>
        <taxon>Coraciimorphae</taxon>
        <taxon>Piciformes</taxon>
        <taxon>Indicatoridae</taxon>
        <taxon>Indicator</taxon>
    </lineage>
</organism>
<comment type="caution">
    <text evidence="14">The sequence shown here is derived from an EMBL/GenBank/DDBJ whole genome shotgun (WGS) entry which is preliminary data.</text>
</comment>
<feature type="non-terminal residue" evidence="14">
    <location>
        <position position="306"/>
    </location>
</feature>
<evidence type="ECO:0000256" key="4">
    <source>
        <dbReference type="ARBA" id="ARBA00022606"/>
    </source>
</evidence>
<dbReference type="PANTHER" id="PTHR11394:SF47">
    <property type="entry name" value="TASTE RECEPTOR TYPE 2 MEMBER 40"/>
    <property type="match status" value="1"/>
</dbReference>
<keyword evidence="7 12" id="KW-0297">G-protein coupled receptor</keyword>
<dbReference type="GO" id="GO:0033038">
    <property type="term" value="F:bitter taste receptor activity"/>
    <property type="evidence" value="ECO:0007669"/>
    <property type="project" value="InterPro"/>
</dbReference>
<evidence type="ECO:0000256" key="6">
    <source>
        <dbReference type="ARBA" id="ARBA00022989"/>
    </source>
</evidence>
<feature type="transmembrane region" description="Helical" evidence="13">
    <location>
        <begin position="134"/>
        <end position="154"/>
    </location>
</feature>
<dbReference type="GO" id="GO:0016020">
    <property type="term" value="C:membrane"/>
    <property type="evidence" value="ECO:0007669"/>
    <property type="project" value="UniProtKB-SubCell"/>
</dbReference>
<dbReference type="Pfam" id="PF05296">
    <property type="entry name" value="TAS2R"/>
    <property type="match status" value="1"/>
</dbReference>
<evidence type="ECO:0000256" key="3">
    <source>
        <dbReference type="ARBA" id="ARBA00022480"/>
    </source>
</evidence>
<evidence type="ECO:0000256" key="13">
    <source>
        <dbReference type="SAM" id="Phobius"/>
    </source>
</evidence>
<keyword evidence="15" id="KW-1185">Reference proteome</keyword>
<feature type="transmembrane region" description="Helical" evidence="13">
    <location>
        <begin position="185"/>
        <end position="215"/>
    </location>
</feature>
<evidence type="ECO:0000256" key="5">
    <source>
        <dbReference type="ARBA" id="ARBA00022692"/>
    </source>
</evidence>
<feature type="transmembrane region" description="Helical" evidence="13">
    <location>
        <begin position="53"/>
        <end position="76"/>
    </location>
</feature>
<dbReference type="Proteomes" id="UP000557230">
    <property type="component" value="Unassembled WGS sequence"/>
</dbReference>
<dbReference type="EMBL" id="VXBD01008365">
    <property type="protein sequence ID" value="NXN13585.1"/>
    <property type="molecule type" value="Genomic_DNA"/>
</dbReference>
<evidence type="ECO:0000256" key="7">
    <source>
        <dbReference type="ARBA" id="ARBA00023040"/>
    </source>
</evidence>
<dbReference type="AlphaFoldDB" id="A0A7L1GIN4"/>
<keyword evidence="8 12" id="KW-0472">Membrane</keyword>
<feature type="transmembrane region" description="Helical" evidence="13">
    <location>
        <begin position="236"/>
        <end position="262"/>
    </location>
</feature>
<keyword evidence="3 12" id="KW-0919">Taste</keyword>
<feature type="non-terminal residue" evidence="14">
    <location>
        <position position="1"/>
    </location>
</feature>
<evidence type="ECO:0000256" key="2">
    <source>
        <dbReference type="ARBA" id="ARBA00007376"/>
    </source>
</evidence>
<dbReference type="PANTHER" id="PTHR11394">
    <property type="entry name" value="TASTE RECEPTOR TYPE 2"/>
    <property type="match status" value="1"/>
</dbReference>
<proteinExistence type="inferred from homology"/>
<dbReference type="Gene3D" id="1.20.1070.10">
    <property type="entry name" value="Rhodopsin 7-helix transmembrane proteins"/>
    <property type="match status" value="1"/>
</dbReference>
<evidence type="ECO:0000256" key="8">
    <source>
        <dbReference type="ARBA" id="ARBA00023136"/>
    </source>
</evidence>
<dbReference type="GO" id="GO:0004930">
    <property type="term" value="F:G protein-coupled receptor activity"/>
    <property type="evidence" value="ECO:0007669"/>
    <property type="project" value="UniProtKB-KW"/>
</dbReference>
<feature type="transmembrane region" description="Helical" evidence="13">
    <location>
        <begin position="96"/>
        <end position="114"/>
    </location>
</feature>
<accession>A0A7L1GIN4</accession>
<evidence type="ECO:0000256" key="12">
    <source>
        <dbReference type="RuleBase" id="RU004424"/>
    </source>
</evidence>
<keyword evidence="4 12" id="KW-0716">Sensory transduction</keyword>
<keyword evidence="5 12" id="KW-0812">Transmembrane</keyword>
<name>A0A7L1GIN4_9PICI</name>
<evidence type="ECO:0000256" key="11">
    <source>
        <dbReference type="RuleBase" id="RU004423"/>
    </source>
</evidence>
<dbReference type="FunFam" id="1.20.1070.10:FF:000055">
    <property type="entry name" value="Taste receptor type 2"/>
    <property type="match status" value="1"/>
</dbReference>
<dbReference type="OrthoDB" id="8876749at2759"/>
<evidence type="ECO:0000313" key="15">
    <source>
        <dbReference type="Proteomes" id="UP000557230"/>
    </source>
</evidence>
<dbReference type="SUPFAM" id="SSF81321">
    <property type="entry name" value="Family A G protein-coupled receptor-like"/>
    <property type="match status" value="1"/>
</dbReference>
<comment type="subcellular location">
    <subcellularLocation>
        <location evidence="1 12">Membrane</location>
        <topology evidence="1 12">Multi-pass membrane protein</topology>
    </subcellularLocation>
</comment>
<evidence type="ECO:0000256" key="1">
    <source>
        <dbReference type="ARBA" id="ARBA00004141"/>
    </source>
</evidence>
<sequence>SQEKFNATSYNTMAFVIITLQTFAGMWINGFIASVLCVASVKKKTFNSNEKIVLFLGCCRLGDLCITWVFSFLSIIYPHCFYVHPIPQMFSGLRSFLNSTNVWVSACLCVFYCIKIANFQHTFFIYLKIRIDRILPGLFLVSVLFALVMGILAYDIAYRIVFKNVNSTIPGNLWNTHVTMDEHTFALFCINGFISTTAFMTVIFSLLLLLFSLWRHKRRMQANSMRNLSMDAHTKAIKSILSFIFIYSINFTGFILTMIYAGTNEYRLIFLILISQYVLPIVHSLILIFSNPKLEKMFLRTLSCLK</sequence>
<gene>
    <name evidence="14" type="primary">Tas2r9_0</name>
    <name evidence="14" type="ORF">INDMAC_R06413</name>
</gene>
<dbReference type="InterPro" id="IPR007960">
    <property type="entry name" value="TAS2R"/>
</dbReference>
<evidence type="ECO:0000256" key="9">
    <source>
        <dbReference type="ARBA" id="ARBA00023170"/>
    </source>
</evidence>
<feature type="transmembrane region" description="Helical" evidence="13">
    <location>
        <begin position="12"/>
        <end position="41"/>
    </location>
</feature>
<reference evidence="14 15" key="1">
    <citation type="submission" date="2019-09" db="EMBL/GenBank/DDBJ databases">
        <title>Bird 10,000 Genomes (B10K) Project - Family phase.</title>
        <authorList>
            <person name="Zhang G."/>
        </authorList>
    </citation>
    <scope>NUCLEOTIDE SEQUENCE [LARGE SCALE GENOMIC DNA]</scope>
    <source>
        <strain evidence="14">B10K-DU-001-78</strain>
        <tissue evidence="14">Muscle</tissue>
    </source>
</reference>
<keyword evidence="10 12" id="KW-0807">Transducer</keyword>
<comment type="similarity">
    <text evidence="2 11">Belongs to the G-protein coupled receptor T2R family.</text>
</comment>
<evidence type="ECO:0000313" key="14">
    <source>
        <dbReference type="EMBL" id="NXN13585.1"/>
    </source>
</evidence>